<sequence length="67" mass="7802">MRTEIEIIFLMRRNRTAQYTDVNFLADESEAMLHALDIRILDIVQEVKWRMGQEGISSVDVCKAMLS</sequence>
<dbReference type="AlphaFoldDB" id="A0A9D4JCI0"/>
<proteinExistence type="predicted"/>
<protein>
    <submittedName>
        <fullName evidence="1">Uncharacterized protein</fullName>
    </submittedName>
</protein>
<reference evidence="1" key="1">
    <citation type="journal article" date="2019" name="bioRxiv">
        <title>The Genome of the Zebra Mussel, Dreissena polymorpha: A Resource for Invasive Species Research.</title>
        <authorList>
            <person name="McCartney M.A."/>
            <person name="Auch B."/>
            <person name="Kono T."/>
            <person name="Mallez S."/>
            <person name="Zhang Y."/>
            <person name="Obille A."/>
            <person name="Becker A."/>
            <person name="Abrahante J.E."/>
            <person name="Garbe J."/>
            <person name="Badalamenti J.P."/>
            <person name="Herman A."/>
            <person name="Mangelson H."/>
            <person name="Liachko I."/>
            <person name="Sullivan S."/>
            <person name="Sone E.D."/>
            <person name="Koren S."/>
            <person name="Silverstein K.A.T."/>
            <person name="Beckman K.B."/>
            <person name="Gohl D.M."/>
        </authorList>
    </citation>
    <scope>NUCLEOTIDE SEQUENCE</scope>
    <source>
        <strain evidence="1">Duluth1</strain>
        <tissue evidence="1">Whole animal</tissue>
    </source>
</reference>
<reference evidence="1" key="2">
    <citation type="submission" date="2020-11" db="EMBL/GenBank/DDBJ databases">
        <authorList>
            <person name="McCartney M.A."/>
            <person name="Auch B."/>
            <person name="Kono T."/>
            <person name="Mallez S."/>
            <person name="Becker A."/>
            <person name="Gohl D.M."/>
            <person name="Silverstein K.A.T."/>
            <person name="Koren S."/>
            <person name="Bechman K.B."/>
            <person name="Herman A."/>
            <person name="Abrahante J.E."/>
            <person name="Garbe J."/>
        </authorList>
    </citation>
    <scope>NUCLEOTIDE SEQUENCE</scope>
    <source>
        <strain evidence="1">Duluth1</strain>
        <tissue evidence="1">Whole animal</tissue>
    </source>
</reference>
<comment type="caution">
    <text evidence="1">The sequence shown here is derived from an EMBL/GenBank/DDBJ whole genome shotgun (WGS) entry which is preliminary data.</text>
</comment>
<evidence type="ECO:0000313" key="2">
    <source>
        <dbReference type="Proteomes" id="UP000828390"/>
    </source>
</evidence>
<dbReference type="Proteomes" id="UP000828390">
    <property type="component" value="Unassembled WGS sequence"/>
</dbReference>
<evidence type="ECO:0000313" key="1">
    <source>
        <dbReference type="EMBL" id="KAH3806765.1"/>
    </source>
</evidence>
<organism evidence="1 2">
    <name type="scientific">Dreissena polymorpha</name>
    <name type="common">Zebra mussel</name>
    <name type="synonym">Mytilus polymorpha</name>
    <dbReference type="NCBI Taxonomy" id="45954"/>
    <lineage>
        <taxon>Eukaryota</taxon>
        <taxon>Metazoa</taxon>
        <taxon>Spiralia</taxon>
        <taxon>Lophotrochozoa</taxon>
        <taxon>Mollusca</taxon>
        <taxon>Bivalvia</taxon>
        <taxon>Autobranchia</taxon>
        <taxon>Heteroconchia</taxon>
        <taxon>Euheterodonta</taxon>
        <taxon>Imparidentia</taxon>
        <taxon>Neoheterodontei</taxon>
        <taxon>Myida</taxon>
        <taxon>Dreissenoidea</taxon>
        <taxon>Dreissenidae</taxon>
        <taxon>Dreissena</taxon>
    </lineage>
</organism>
<accession>A0A9D4JCI0</accession>
<gene>
    <name evidence="1" type="ORF">DPMN_135091</name>
</gene>
<name>A0A9D4JCI0_DREPO</name>
<keyword evidence="2" id="KW-1185">Reference proteome</keyword>
<dbReference type="EMBL" id="JAIWYP010000006">
    <property type="protein sequence ID" value="KAH3806765.1"/>
    <property type="molecule type" value="Genomic_DNA"/>
</dbReference>